<organism evidence="1 2">
    <name type="scientific">Frankia alni (strain DSM 45986 / CECT 9034 / ACN14a)</name>
    <dbReference type="NCBI Taxonomy" id="326424"/>
    <lineage>
        <taxon>Bacteria</taxon>
        <taxon>Bacillati</taxon>
        <taxon>Actinomycetota</taxon>
        <taxon>Actinomycetes</taxon>
        <taxon>Frankiales</taxon>
        <taxon>Frankiaceae</taxon>
        <taxon>Frankia</taxon>
    </lineage>
</organism>
<dbReference type="HOGENOM" id="CLU_2915810_0_0_11"/>
<evidence type="ECO:0000313" key="2">
    <source>
        <dbReference type="Proteomes" id="UP000000657"/>
    </source>
</evidence>
<sequence>MGWAVGGHGLAARAERTQVCLVRAAAVRAGLAGRAGRAGGPRPHHPVTVNVPVQVRDVMSW</sequence>
<protein>
    <submittedName>
        <fullName evidence="1">Uncharacterized protein</fullName>
    </submittedName>
</protein>
<keyword evidence="2" id="KW-1185">Reference proteome</keyword>
<dbReference type="Proteomes" id="UP000000657">
    <property type="component" value="Chromosome"/>
</dbReference>
<dbReference type="EMBL" id="CT573213">
    <property type="protein sequence ID" value="CAJ63190.1"/>
    <property type="molecule type" value="Genomic_DNA"/>
</dbReference>
<name>Q0RH43_FRAAA</name>
<evidence type="ECO:0000313" key="1">
    <source>
        <dbReference type="EMBL" id="CAJ63190.1"/>
    </source>
</evidence>
<dbReference type="KEGG" id="fal:FRAAL4548"/>
<reference evidence="1 2" key="1">
    <citation type="journal article" date="2007" name="Genome Res.">
        <title>Genome characteristics of facultatively symbiotic Frankia sp. strains reflect host range and host plant biogeography.</title>
        <authorList>
            <person name="Normand P."/>
            <person name="Lapierre P."/>
            <person name="Tisa L.S."/>
            <person name="Gogarten J.P."/>
            <person name="Alloisio N."/>
            <person name="Bagnarol E."/>
            <person name="Bassi C.A."/>
            <person name="Berry A.M."/>
            <person name="Bickhart D.M."/>
            <person name="Choisne N."/>
            <person name="Couloux A."/>
            <person name="Cournoyer B."/>
            <person name="Cruveiller S."/>
            <person name="Daubin V."/>
            <person name="Demange N."/>
            <person name="Francino M.P."/>
            <person name="Goltsman E."/>
            <person name="Huang Y."/>
            <person name="Kopp O.R."/>
            <person name="Labarre L."/>
            <person name="Lapidus A."/>
            <person name="Lavire C."/>
            <person name="Marechal J."/>
            <person name="Martinez M."/>
            <person name="Mastronunzio J.E."/>
            <person name="Mullin B.C."/>
            <person name="Niemann J."/>
            <person name="Pujic P."/>
            <person name="Rawnsley T."/>
            <person name="Rouy Z."/>
            <person name="Schenowitz C."/>
            <person name="Sellstedt A."/>
            <person name="Tavares F."/>
            <person name="Tomkins J.P."/>
            <person name="Vallenet D."/>
            <person name="Valverde C."/>
            <person name="Wall L.G."/>
            <person name="Wang Y."/>
            <person name="Medigue C."/>
            <person name="Benson D.R."/>
        </authorList>
    </citation>
    <scope>NUCLEOTIDE SEQUENCE [LARGE SCALE GENOMIC DNA]</scope>
    <source>
        <strain evidence="2">DSM 45986 / CECT 9034 / ACN14a</strain>
    </source>
</reference>
<accession>Q0RH43</accession>
<dbReference type="AlphaFoldDB" id="Q0RH43"/>
<proteinExistence type="predicted"/>
<dbReference type="STRING" id="326424.FRAAL4548"/>
<gene>
    <name evidence="1" type="ordered locus">FRAAL4548</name>
</gene>